<reference evidence="2 3" key="1">
    <citation type="submission" date="2024-10" db="EMBL/GenBank/DDBJ databases">
        <title>The Natural Products Discovery Center: Release of the First 8490 Sequenced Strains for Exploring Actinobacteria Biosynthetic Diversity.</title>
        <authorList>
            <person name="Kalkreuter E."/>
            <person name="Kautsar S.A."/>
            <person name="Yang D."/>
            <person name="Bader C.D."/>
            <person name="Teijaro C.N."/>
            <person name="Fluegel L."/>
            <person name="Davis C.M."/>
            <person name="Simpson J.R."/>
            <person name="Lauterbach L."/>
            <person name="Steele A.D."/>
            <person name="Gui C."/>
            <person name="Meng S."/>
            <person name="Li G."/>
            <person name="Viehrig K."/>
            <person name="Ye F."/>
            <person name="Su P."/>
            <person name="Kiefer A.F."/>
            <person name="Nichols A."/>
            <person name="Cepeda A.J."/>
            <person name="Yan W."/>
            <person name="Fan B."/>
            <person name="Jiang Y."/>
            <person name="Adhikari A."/>
            <person name="Zheng C.-J."/>
            <person name="Schuster L."/>
            <person name="Cowan T.M."/>
            <person name="Smanski M.J."/>
            <person name="Chevrette M.G."/>
            <person name="De Carvalho L.P.S."/>
            <person name="Shen B."/>
        </authorList>
    </citation>
    <scope>NUCLEOTIDE SEQUENCE [LARGE SCALE GENOMIC DNA]</scope>
    <source>
        <strain evidence="2 3">NPDC051599</strain>
    </source>
</reference>
<sequence length="84" mass="9483">MKSRIVQIVRWDAPQPQRDESVCSAHGTGTCTRDLVADVFLRDAGSPRIHWTVCRHWLDHEPDVAAHEAGRDDRGLDPDRAGLR</sequence>
<name>A0ABW7YFM3_STRCE</name>
<gene>
    <name evidence="2" type="ORF">ACIA8P_36330</name>
</gene>
<dbReference type="Proteomes" id="UP001612415">
    <property type="component" value="Unassembled WGS sequence"/>
</dbReference>
<comment type="caution">
    <text evidence="2">The sequence shown here is derived from an EMBL/GenBank/DDBJ whole genome shotgun (WGS) entry which is preliminary data.</text>
</comment>
<dbReference type="RefSeq" id="WP_398660471.1">
    <property type="nucleotide sequence ID" value="NZ_JBITDC010000018.1"/>
</dbReference>
<evidence type="ECO:0008006" key="4">
    <source>
        <dbReference type="Google" id="ProtNLM"/>
    </source>
</evidence>
<dbReference type="EMBL" id="JBITDC010000018">
    <property type="protein sequence ID" value="MFI5680028.1"/>
    <property type="molecule type" value="Genomic_DNA"/>
</dbReference>
<accession>A0ABW7YFM3</accession>
<evidence type="ECO:0000313" key="2">
    <source>
        <dbReference type="EMBL" id="MFI5680028.1"/>
    </source>
</evidence>
<proteinExistence type="predicted"/>
<organism evidence="2 3">
    <name type="scientific">Streptomyces cellulosae</name>
    <dbReference type="NCBI Taxonomy" id="1968"/>
    <lineage>
        <taxon>Bacteria</taxon>
        <taxon>Bacillati</taxon>
        <taxon>Actinomycetota</taxon>
        <taxon>Actinomycetes</taxon>
        <taxon>Kitasatosporales</taxon>
        <taxon>Streptomycetaceae</taxon>
        <taxon>Streptomyces</taxon>
    </lineage>
</organism>
<evidence type="ECO:0000313" key="3">
    <source>
        <dbReference type="Proteomes" id="UP001612415"/>
    </source>
</evidence>
<protein>
    <recommendedName>
        <fullName evidence="4">Acetone carboxylase</fullName>
    </recommendedName>
</protein>
<feature type="region of interest" description="Disordered" evidence="1">
    <location>
        <begin position="64"/>
        <end position="84"/>
    </location>
</feature>
<evidence type="ECO:0000256" key="1">
    <source>
        <dbReference type="SAM" id="MobiDB-lite"/>
    </source>
</evidence>
<keyword evidence="3" id="KW-1185">Reference proteome</keyword>